<dbReference type="AlphaFoldDB" id="A0A3M3ELJ6"/>
<evidence type="ECO:0000259" key="2">
    <source>
        <dbReference type="Pfam" id="PF03061"/>
    </source>
</evidence>
<accession>A0A3M3ELJ6</accession>
<dbReference type="InterPro" id="IPR003736">
    <property type="entry name" value="PAAI_dom"/>
</dbReference>
<dbReference type="InterPro" id="IPR029069">
    <property type="entry name" value="HotDog_dom_sf"/>
</dbReference>
<keyword evidence="4" id="KW-1185">Reference proteome</keyword>
<dbReference type="Gene3D" id="3.10.129.10">
    <property type="entry name" value="Hotdog Thioesterase"/>
    <property type="match status" value="1"/>
</dbReference>
<evidence type="ECO:0000256" key="1">
    <source>
        <dbReference type="ARBA" id="ARBA00022801"/>
    </source>
</evidence>
<evidence type="ECO:0000313" key="4">
    <source>
        <dbReference type="Proteomes" id="UP000270661"/>
    </source>
</evidence>
<sequence length="150" mass="16011">MNAMEDFAASNPDFDKHVQGAVLSMPAAKLLGFHYNYLKPGHREIEQPTRKELTQHNGYFQGGIIGALADFAGGSAAGTLLPPGWINMTTDFTVKLIAPAEGEKLLARGRVINASNNTTVAAADLFAVKQGKETLCATALVTMRNIPLKA</sequence>
<evidence type="ECO:0000313" key="3">
    <source>
        <dbReference type="EMBL" id="RMM50414.1"/>
    </source>
</evidence>
<dbReference type="Proteomes" id="UP000270661">
    <property type="component" value="Unassembled WGS sequence"/>
</dbReference>
<dbReference type="CDD" id="cd03443">
    <property type="entry name" value="PaaI_thioesterase"/>
    <property type="match status" value="1"/>
</dbReference>
<gene>
    <name evidence="3" type="ORF">ALQ77_03803</name>
</gene>
<organism evidence="3 4">
    <name type="scientific">Pseudomonas corrugata</name>
    <dbReference type="NCBI Taxonomy" id="47879"/>
    <lineage>
        <taxon>Bacteria</taxon>
        <taxon>Pseudomonadati</taxon>
        <taxon>Pseudomonadota</taxon>
        <taxon>Gammaproteobacteria</taxon>
        <taxon>Pseudomonadales</taxon>
        <taxon>Pseudomonadaceae</taxon>
        <taxon>Pseudomonas</taxon>
    </lineage>
</organism>
<dbReference type="NCBIfam" id="TIGR00369">
    <property type="entry name" value="unchar_dom_1"/>
    <property type="match status" value="1"/>
</dbReference>
<reference evidence="3 4" key="1">
    <citation type="submission" date="2018-08" db="EMBL/GenBank/DDBJ databases">
        <title>Recombination of ecologically and evolutionarily significant loci maintains genetic cohesion in the Pseudomonas syringae species complex.</title>
        <authorList>
            <person name="Dillon M."/>
            <person name="Thakur S."/>
            <person name="Almeida R.N.D."/>
            <person name="Weir B.S."/>
            <person name="Guttman D.S."/>
        </authorList>
    </citation>
    <scope>NUCLEOTIDE SEQUENCE [LARGE SCALE GENOMIC DNA]</scope>
    <source>
        <strain evidence="3 4">NCPPB2445</strain>
    </source>
</reference>
<dbReference type="EMBL" id="RBOJ01000066">
    <property type="protein sequence ID" value="RMM50414.1"/>
    <property type="molecule type" value="Genomic_DNA"/>
</dbReference>
<feature type="domain" description="Thioesterase" evidence="2">
    <location>
        <begin position="58"/>
        <end position="132"/>
    </location>
</feature>
<dbReference type="InterPro" id="IPR006683">
    <property type="entry name" value="Thioestr_dom"/>
</dbReference>
<keyword evidence="1" id="KW-0378">Hydrolase</keyword>
<dbReference type="STRING" id="47879.AXG94_04840"/>
<dbReference type="SUPFAM" id="SSF54637">
    <property type="entry name" value="Thioesterase/thiol ester dehydrase-isomerase"/>
    <property type="match status" value="1"/>
</dbReference>
<dbReference type="Pfam" id="PF03061">
    <property type="entry name" value="4HBT"/>
    <property type="match status" value="1"/>
</dbReference>
<comment type="caution">
    <text evidence="3">The sequence shown here is derived from an EMBL/GenBank/DDBJ whole genome shotgun (WGS) entry which is preliminary data.</text>
</comment>
<name>A0A3M3ELJ6_9PSED</name>
<proteinExistence type="predicted"/>
<protein>
    <recommendedName>
        <fullName evidence="2">Thioesterase domain-containing protein</fullName>
    </recommendedName>
</protein>
<dbReference type="GO" id="GO:0016289">
    <property type="term" value="F:acyl-CoA hydrolase activity"/>
    <property type="evidence" value="ECO:0007669"/>
    <property type="project" value="UniProtKB-ARBA"/>
</dbReference>